<keyword evidence="2" id="KW-1185">Reference proteome</keyword>
<dbReference type="Proteomes" id="UP001464891">
    <property type="component" value="Unassembled WGS sequence"/>
</dbReference>
<name>A0ABV0JDZ1_9CYAN</name>
<evidence type="ECO:0000313" key="1">
    <source>
        <dbReference type="EMBL" id="MEP0819874.1"/>
    </source>
</evidence>
<dbReference type="Gene3D" id="3.30.360.10">
    <property type="entry name" value="Dihydrodipicolinate Reductase, domain 2"/>
    <property type="match status" value="1"/>
</dbReference>
<organism evidence="1 2">
    <name type="scientific">Trichocoleus desertorum GB2-A4</name>
    <dbReference type="NCBI Taxonomy" id="2933944"/>
    <lineage>
        <taxon>Bacteria</taxon>
        <taxon>Bacillati</taxon>
        <taxon>Cyanobacteriota</taxon>
        <taxon>Cyanophyceae</taxon>
        <taxon>Leptolyngbyales</taxon>
        <taxon>Trichocoleusaceae</taxon>
        <taxon>Trichocoleus</taxon>
    </lineage>
</organism>
<dbReference type="Pfam" id="PF08854">
    <property type="entry name" value="DUF1824"/>
    <property type="match status" value="1"/>
</dbReference>
<accession>A0ABV0JDZ1</accession>
<proteinExistence type="predicted"/>
<reference evidence="1 2" key="1">
    <citation type="submission" date="2022-04" db="EMBL/GenBank/DDBJ databases">
        <title>Positive selection, recombination, and allopatry shape intraspecific diversity of widespread and dominant cyanobacteria.</title>
        <authorList>
            <person name="Wei J."/>
            <person name="Shu W."/>
            <person name="Hu C."/>
        </authorList>
    </citation>
    <scope>NUCLEOTIDE SEQUENCE [LARGE SCALE GENOMIC DNA]</scope>
    <source>
        <strain evidence="1 2">GB2-A4</strain>
    </source>
</reference>
<dbReference type="RefSeq" id="WP_190432869.1">
    <property type="nucleotide sequence ID" value="NZ_JAMPKM010000017.1"/>
</dbReference>
<dbReference type="InterPro" id="IPR014953">
    <property type="entry name" value="DUF1824"/>
</dbReference>
<dbReference type="SUPFAM" id="SSF160532">
    <property type="entry name" value="Ava3019-like"/>
    <property type="match status" value="1"/>
</dbReference>
<evidence type="ECO:0000313" key="2">
    <source>
        <dbReference type="Proteomes" id="UP001464891"/>
    </source>
</evidence>
<sequence length="140" mass="15120">MQPLPELTVEAAHKILQTFTCIEQDATESLPSNALVRQALLFVTNLCDYQMFGICADTLTQGLAALKSYLPALGYNADEVTVDSIEGPTYIKFNSKTGLCYASPYPGSHRGVLVSCQSALSNGINETYGHLPLDLFLEAA</sequence>
<gene>
    <name evidence="1" type="ORF">NC998_22485</name>
</gene>
<comment type="caution">
    <text evidence="1">The sequence shown here is derived from an EMBL/GenBank/DDBJ whole genome shotgun (WGS) entry which is preliminary data.</text>
</comment>
<protein>
    <submittedName>
        <fullName evidence="1">DUF1824 family protein</fullName>
    </submittedName>
</protein>
<dbReference type="EMBL" id="JAMPKM010000017">
    <property type="protein sequence ID" value="MEP0819874.1"/>
    <property type="molecule type" value="Genomic_DNA"/>
</dbReference>